<keyword evidence="3" id="KW-0540">Nuclease</keyword>
<keyword evidence="4" id="KW-1185">Reference proteome</keyword>
<feature type="region of interest" description="Disordered" evidence="1">
    <location>
        <begin position="1"/>
        <end position="43"/>
    </location>
</feature>
<dbReference type="SUPFAM" id="SSF52980">
    <property type="entry name" value="Restriction endonuclease-like"/>
    <property type="match status" value="1"/>
</dbReference>
<dbReference type="PANTHER" id="PTHR38590">
    <property type="entry name" value="BLL0828 PROTEIN"/>
    <property type="match status" value="1"/>
</dbReference>
<evidence type="ECO:0000313" key="4">
    <source>
        <dbReference type="Proteomes" id="UP000542811"/>
    </source>
</evidence>
<evidence type="ECO:0000256" key="1">
    <source>
        <dbReference type="SAM" id="MobiDB-lite"/>
    </source>
</evidence>
<dbReference type="InterPro" id="IPR047216">
    <property type="entry name" value="Endonuclease_DUF559_bact"/>
</dbReference>
<organism evidence="3 4">
    <name type="scientific">Rhizobium laguerreae</name>
    <dbReference type="NCBI Taxonomy" id="1076926"/>
    <lineage>
        <taxon>Bacteria</taxon>
        <taxon>Pseudomonadati</taxon>
        <taxon>Pseudomonadota</taxon>
        <taxon>Alphaproteobacteria</taxon>
        <taxon>Hyphomicrobiales</taxon>
        <taxon>Rhizobiaceae</taxon>
        <taxon>Rhizobium/Agrobacterium group</taxon>
        <taxon>Rhizobium</taxon>
    </lineage>
</organism>
<feature type="domain" description="DUF559" evidence="2">
    <location>
        <begin position="86"/>
        <end position="192"/>
    </location>
</feature>
<dbReference type="Proteomes" id="UP000542811">
    <property type="component" value="Unassembled WGS sequence"/>
</dbReference>
<comment type="caution">
    <text evidence="3">The sequence shown here is derived from an EMBL/GenBank/DDBJ whole genome shotgun (WGS) entry which is preliminary data.</text>
</comment>
<sequence length="216" mass="23927">MGDGGSRCAVPCGGRDGGDRGVMTNVAPGAPSSDPSGHLLPAGEKGSVDVAVFPFSPRGEGARKADEGAPGATKIIKQDIRKHRTNKTDQARTLRRNETEEEYHLWSDLRARRLNGYKFARQVPLGPFIVDFLCREQRLIVEVDGFQHADSASDQRRTEWRNVNGYSILRFWNREISRERRSVLETILAALQGRIEASSDLLGFYSPAKSTDKNGE</sequence>
<evidence type="ECO:0000259" key="2">
    <source>
        <dbReference type="Pfam" id="PF04480"/>
    </source>
</evidence>
<evidence type="ECO:0000313" key="3">
    <source>
        <dbReference type="EMBL" id="MBB3160899.1"/>
    </source>
</evidence>
<dbReference type="InterPro" id="IPR011335">
    <property type="entry name" value="Restrct_endonuc-II-like"/>
</dbReference>
<keyword evidence="3" id="KW-0255">Endonuclease</keyword>
<reference evidence="3 4" key="1">
    <citation type="submission" date="2020-08" db="EMBL/GenBank/DDBJ databases">
        <title>Genomic Encyclopedia of Type Strains, Phase III (KMG-III): the genomes of soil and plant-associated and newly described type strains.</title>
        <authorList>
            <person name="Whitman W."/>
        </authorList>
    </citation>
    <scope>NUCLEOTIDE SEQUENCE [LARGE SCALE GENOMIC DNA]</scope>
    <source>
        <strain evidence="3 4">CECT 8280</strain>
    </source>
</reference>
<dbReference type="Pfam" id="PF04480">
    <property type="entry name" value="DUF559"/>
    <property type="match status" value="1"/>
</dbReference>
<name>A0ABR6G3P1_9HYPH</name>
<proteinExistence type="predicted"/>
<protein>
    <submittedName>
        <fullName evidence="3">Very-short-patch-repair endonuclease</fullName>
    </submittedName>
</protein>
<dbReference type="GO" id="GO:0004519">
    <property type="term" value="F:endonuclease activity"/>
    <property type="evidence" value="ECO:0007669"/>
    <property type="project" value="UniProtKB-KW"/>
</dbReference>
<dbReference type="CDD" id="cd01038">
    <property type="entry name" value="Endonuclease_DUF559"/>
    <property type="match status" value="1"/>
</dbReference>
<dbReference type="InterPro" id="IPR007569">
    <property type="entry name" value="DUF559"/>
</dbReference>
<dbReference type="EMBL" id="JACHXX010000001">
    <property type="protein sequence ID" value="MBB3160899.1"/>
    <property type="molecule type" value="Genomic_DNA"/>
</dbReference>
<accession>A0ABR6G3P1</accession>
<keyword evidence="3" id="KW-0378">Hydrolase</keyword>
<gene>
    <name evidence="3" type="ORF">FHS25_001331</name>
</gene>
<dbReference type="PANTHER" id="PTHR38590:SF1">
    <property type="entry name" value="BLL0828 PROTEIN"/>
    <property type="match status" value="1"/>
</dbReference>
<dbReference type="Gene3D" id="3.40.960.10">
    <property type="entry name" value="VSR Endonuclease"/>
    <property type="match status" value="1"/>
</dbReference>